<reference evidence="1 2" key="1">
    <citation type="journal article" date="2019" name="Nat. Ecol. Evol.">
        <title>Megaphylogeny resolves global patterns of mushroom evolution.</title>
        <authorList>
            <person name="Varga T."/>
            <person name="Krizsan K."/>
            <person name="Foldi C."/>
            <person name="Dima B."/>
            <person name="Sanchez-Garcia M."/>
            <person name="Sanchez-Ramirez S."/>
            <person name="Szollosi G.J."/>
            <person name="Szarkandi J.G."/>
            <person name="Papp V."/>
            <person name="Albert L."/>
            <person name="Andreopoulos W."/>
            <person name="Angelini C."/>
            <person name="Antonin V."/>
            <person name="Barry K.W."/>
            <person name="Bougher N.L."/>
            <person name="Buchanan P."/>
            <person name="Buyck B."/>
            <person name="Bense V."/>
            <person name="Catcheside P."/>
            <person name="Chovatia M."/>
            <person name="Cooper J."/>
            <person name="Damon W."/>
            <person name="Desjardin D."/>
            <person name="Finy P."/>
            <person name="Geml J."/>
            <person name="Haridas S."/>
            <person name="Hughes K."/>
            <person name="Justo A."/>
            <person name="Karasinski D."/>
            <person name="Kautmanova I."/>
            <person name="Kiss B."/>
            <person name="Kocsube S."/>
            <person name="Kotiranta H."/>
            <person name="LaButti K.M."/>
            <person name="Lechner B.E."/>
            <person name="Liimatainen K."/>
            <person name="Lipzen A."/>
            <person name="Lukacs Z."/>
            <person name="Mihaltcheva S."/>
            <person name="Morgado L.N."/>
            <person name="Niskanen T."/>
            <person name="Noordeloos M.E."/>
            <person name="Ohm R.A."/>
            <person name="Ortiz-Santana B."/>
            <person name="Ovrebo C."/>
            <person name="Racz N."/>
            <person name="Riley R."/>
            <person name="Savchenko A."/>
            <person name="Shiryaev A."/>
            <person name="Soop K."/>
            <person name="Spirin V."/>
            <person name="Szebenyi C."/>
            <person name="Tomsovsky M."/>
            <person name="Tulloss R.E."/>
            <person name="Uehling J."/>
            <person name="Grigoriev I.V."/>
            <person name="Vagvolgyi C."/>
            <person name="Papp T."/>
            <person name="Martin F.M."/>
            <person name="Miettinen O."/>
            <person name="Hibbett D.S."/>
            <person name="Nagy L.G."/>
        </authorList>
    </citation>
    <scope>NUCLEOTIDE SEQUENCE [LARGE SCALE GENOMIC DNA]</scope>
    <source>
        <strain evidence="1 2">NL-1719</strain>
    </source>
</reference>
<accession>A0ACD3ABK2</accession>
<evidence type="ECO:0000313" key="2">
    <source>
        <dbReference type="Proteomes" id="UP000308600"/>
    </source>
</evidence>
<evidence type="ECO:0000313" key="1">
    <source>
        <dbReference type="EMBL" id="TFK62906.1"/>
    </source>
</evidence>
<feature type="non-terminal residue" evidence="1">
    <location>
        <position position="284"/>
    </location>
</feature>
<keyword evidence="2" id="KW-1185">Reference proteome</keyword>
<proteinExistence type="predicted"/>
<organism evidence="1 2">
    <name type="scientific">Pluteus cervinus</name>
    <dbReference type="NCBI Taxonomy" id="181527"/>
    <lineage>
        <taxon>Eukaryota</taxon>
        <taxon>Fungi</taxon>
        <taxon>Dikarya</taxon>
        <taxon>Basidiomycota</taxon>
        <taxon>Agaricomycotina</taxon>
        <taxon>Agaricomycetes</taxon>
        <taxon>Agaricomycetidae</taxon>
        <taxon>Agaricales</taxon>
        <taxon>Pluteineae</taxon>
        <taxon>Pluteaceae</taxon>
        <taxon>Pluteus</taxon>
    </lineage>
</organism>
<dbReference type="EMBL" id="ML208551">
    <property type="protein sequence ID" value="TFK62906.1"/>
    <property type="molecule type" value="Genomic_DNA"/>
</dbReference>
<dbReference type="Proteomes" id="UP000308600">
    <property type="component" value="Unassembled WGS sequence"/>
</dbReference>
<gene>
    <name evidence="1" type="ORF">BDN72DRAFT_882395</name>
</gene>
<protein>
    <submittedName>
        <fullName evidence="1">Uncharacterized protein</fullName>
    </submittedName>
</protein>
<name>A0ACD3ABK2_9AGAR</name>
<sequence length="284" mass="32489">MPIDRDGPPAHASNLIFRGRTQLISIGNTFKFRISSTSSQQATALMIEMESWRDGYKYDRSFTSTLNLEVSTTSLFCIISRQHRQSAYHYWNDSWNTFFPTSPTLSDSDGALIARIRPLQTHLAFHGRGWVASTSSEDLRFPQARSWRRSHNDCLYGRCISNSTHPYHLQFWRIVYSRHIADEKTYPSGRLFCNVLRRMRECKELPTPCNIRMTAKDLLHSFIGGTALQTNVGILAHPPAPVLTPNAGYTMNPSDSTGRFQPLALLPMSEQRTLGRRVKHWVKI</sequence>